<evidence type="ECO:0000256" key="1">
    <source>
        <dbReference type="SAM" id="Phobius"/>
    </source>
</evidence>
<protein>
    <submittedName>
        <fullName evidence="2">DUF2970 domain-containing protein</fullName>
    </submittedName>
</protein>
<comment type="caution">
    <text evidence="2">The sequence shown here is derived from an EMBL/GenBank/DDBJ whole genome shotgun (WGS) entry which is preliminary data.</text>
</comment>
<proteinExistence type="predicted"/>
<gene>
    <name evidence="2" type="ORF">GON04_11690</name>
</gene>
<organism evidence="2 3">
    <name type="scientific">Ramlibacter pinisoli</name>
    <dbReference type="NCBI Taxonomy" id="2682844"/>
    <lineage>
        <taxon>Bacteria</taxon>
        <taxon>Pseudomonadati</taxon>
        <taxon>Pseudomonadota</taxon>
        <taxon>Betaproteobacteria</taxon>
        <taxon>Burkholderiales</taxon>
        <taxon>Comamonadaceae</taxon>
        <taxon>Ramlibacter</taxon>
    </lineage>
</organism>
<dbReference type="AlphaFoldDB" id="A0A6N8IUA3"/>
<accession>A0A6N8IUA3</accession>
<keyword evidence="1" id="KW-1133">Transmembrane helix</keyword>
<reference evidence="2 3" key="1">
    <citation type="submission" date="2019-12" db="EMBL/GenBank/DDBJ databases">
        <authorList>
            <person name="Huq M.A."/>
        </authorList>
    </citation>
    <scope>NUCLEOTIDE SEQUENCE [LARGE SCALE GENOMIC DNA]</scope>
    <source>
        <strain evidence="2 3">MAH-25</strain>
    </source>
</reference>
<keyword evidence="3" id="KW-1185">Reference proteome</keyword>
<keyword evidence="1" id="KW-0472">Membrane</keyword>
<dbReference type="Proteomes" id="UP000469385">
    <property type="component" value="Unassembled WGS sequence"/>
</dbReference>
<feature type="transmembrane region" description="Helical" evidence="1">
    <location>
        <begin position="46"/>
        <end position="66"/>
    </location>
</feature>
<evidence type="ECO:0000313" key="3">
    <source>
        <dbReference type="Proteomes" id="UP000469385"/>
    </source>
</evidence>
<name>A0A6N8IUA3_9BURK</name>
<dbReference type="InterPro" id="IPR021344">
    <property type="entry name" value="DUF2970"/>
</dbReference>
<dbReference type="Pfam" id="PF11174">
    <property type="entry name" value="DUF2970"/>
    <property type="match status" value="1"/>
</dbReference>
<sequence length="99" mass="10674">MTRPAPPAREVQVSMFRQIKMVAWSFFGIAPSEARGETPPKASPLVLLLVAFALVLLFLGTLAFIAHSVVAAEPSEADAENSPFRVDPAVAKVKVQRQS</sequence>
<keyword evidence="1" id="KW-0812">Transmembrane</keyword>
<evidence type="ECO:0000313" key="2">
    <source>
        <dbReference type="EMBL" id="MVQ30115.1"/>
    </source>
</evidence>
<dbReference type="EMBL" id="WSEL01000003">
    <property type="protein sequence ID" value="MVQ30115.1"/>
    <property type="molecule type" value="Genomic_DNA"/>
</dbReference>